<dbReference type="EMBL" id="LNGC01000118">
    <property type="protein sequence ID" value="KYC48898.1"/>
    <property type="molecule type" value="Genomic_DNA"/>
</dbReference>
<evidence type="ECO:0000313" key="2">
    <source>
        <dbReference type="Proteomes" id="UP000075398"/>
    </source>
</evidence>
<evidence type="ECO:0000313" key="1">
    <source>
        <dbReference type="EMBL" id="KYC48898.1"/>
    </source>
</evidence>
<comment type="caution">
    <text evidence="1">The sequence shown here is derived from an EMBL/GenBank/DDBJ whole genome shotgun (WGS) entry which is preliminary data.</text>
</comment>
<organism evidence="1 2">
    <name type="scientific">Candidatus Methanofastidiosum methylothiophilum</name>
    <dbReference type="NCBI Taxonomy" id="1705564"/>
    <lineage>
        <taxon>Archaea</taxon>
        <taxon>Methanobacteriati</taxon>
        <taxon>Methanobacteriota</taxon>
        <taxon>Stenosarchaea group</taxon>
        <taxon>Candidatus Methanofastidiosia</taxon>
        <taxon>Candidatus Methanofastidiosales</taxon>
        <taxon>Candidatus Methanofastidiosaceae</taxon>
        <taxon>Candidatus Methanofastidiosum</taxon>
    </lineage>
</organism>
<name>A0A150IVK1_9EURY</name>
<reference evidence="1 2" key="1">
    <citation type="journal article" date="2016" name="ISME J.">
        <title>Chasing the elusive Euryarchaeota class WSA2: genomes reveal a uniquely fastidious methyl-reducing methanogen.</title>
        <authorList>
            <person name="Nobu M.K."/>
            <person name="Narihiro T."/>
            <person name="Kuroda K."/>
            <person name="Mei R."/>
            <person name="Liu W.T."/>
        </authorList>
    </citation>
    <scope>NUCLEOTIDE SEQUENCE [LARGE SCALE GENOMIC DNA]</scope>
    <source>
        <strain evidence="1">U1lsi0528_Bin055</strain>
    </source>
</reference>
<dbReference type="Proteomes" id="UP000075398">
    <property type="component" value="Unassembled WGS sequence"/>
</dbReference>
<proteinExistence type="predicted"/>
<gene>
    <name evidence="1" type="ORF">AMQ22_01807</name>
</gene>
<sequence>MAFDKSVIFKSPYTPNRRAIPNKIEAPEIVPKIIYLNPALNDLVSCRAITSATCATTSTSVKTKKLNISSAKIIALVDARLMKIIAM</sequence>
<accession>A0A150IVK1</accession>
<protein>
    <submittedName>
        <fullName evidence="1">Uncharacterized protein</fullName>
    </submittedName>
</protein>
<dbReference type="AlphaFoldDB" id="A0A150IVK1"/>